<gene>
    <name evidence="4" type="ORF">C7999DRAFT_44556</name>
</gene>
<proteinExistence type="predicted"/>
<sequence>MDLHDAAYSGQTAVVKLLIGQGVDRIIQLLLNKGADVNAQGGQFGTALQAAVYTGATEIIQLLLNKGADVNAQGGQFGTALQAAVYEGKIEIVQLLLDVGADVNAQGGQYGTSLQAAAYQGVTEIVRLLINHGADVNNQGGEFGTALQAAVHEGKTEIVDLLLGYGADVNVQGGIYGTALQAAASRGMLEIVRLLLDVGTDVNIQGGIYGTALHAAAWTGMTNTVRLLLDNGADVNIQGGEYRTALHAATVNRNTDVVRVLLDRGAWTNIPNFSGTRPLQVSVQNRNLRTARLLLPRSIDSMQYVAASAWRSLLPGRERHLEIVNGQSMTITKRLEDDIRGRGYPLLQDITELPVRTNDFMGVDIRYKCLFALDDGVLLSSSSTGVRRRWWRKVRLEAAIQETFGPTMQNTVWKLQSNTVPSSTVLAQIPAENCFVECGFSTRAVILSKLEDFVWPHMSNTEDFVSRKLQKTYGIAWIMTKCQDERAIEGSLESRIFFSTSEHAEVPVRAAELLTPLVQQLRQDWAGTFQVAESRLAMMRMELLKSNGSNPRLVQDFPGDAQIWDLLERSCSRQIAELKAFKNAFISWVERREDESEYSDLNIFDRSIEDLEQEYRNGLKSLANTSRELMDLIQLVLDKYFLYMRLLVNL</sequence>
<dbReference type="PANTHER" id="PTHR24123:SF33">
    <property type="entry name" value="PROTEIN HOS4"/>
    <property type="match status" value="1"/>
</dbReference>
<keyword evidence="4" id="KW-0489">Methyltransferase</keyword>
<feature type="repeat" description="ANK" evidence="3">
    <location>
        <begin position="241"/>
        <end position="273"/>
    </location>
</feature>
<feature type="repeat" description="ANK" evidence="3">
    <location>
        <begin position="211"/>
        <end position="240"/>
    </location>
</feature>
<dbReference type="PANTHER" id="PTHR24123">
    <property type="entry name" value="ANKYRIN REPEAT-CONTAINING"/>
    <property type="match status" value="1"/>
</dbReference>
<organism evidence="4 5">
    <name type="scientific">Corynascus novoguineensis</name>
    <dbReference type="NCBI Taxonomy" id="1126955"/>
    <lineage>
        <taxon>Eukaryota</taxon>
        <taxon>Fungi</taxon>
        <taxon>Dikarya</taxon>
        <taxon>Ascomycota</taxon>
        <taxon>Pezizomycotina</taxon>
        <taxon>Sordariomycetes</taxon>
        <taxon>Sordariomycetidae</taxon>
        <taxon>Sordariales</taxon>
        <taxon>Chaetomiaceae</taxon>
        <taxon>Corynascus</taxon>
    </lineage>
</organism>
<dbReference type="PROSITE" id="PS50088">
    <property type="entry name" value="ANK_REPEAT"/>
    <property type="match status" value="8"/>
</dbReference>
<feature type="repeat" description="ANK" evidence="3">
    <location>
        <begin position="178"/>
        <end position="207"/>
    </location>
</feature>
<dbReference type="SUPFAM" id="SSF48403">
    <property type="entry name" value="Ankyrin repeat"/>
    <property type="match status" value="1"/>
</dbReference>
<evidence type="ECO:0000256" key="3">
    <source>
        <dbReference type="PROSITE-ProRule" id="PRU00023"/>
    </source>
</evidence>
<dbReference type="InterPro" id="IPR002110">
    <property type="entry name" value="Ankyrin_rpt"/>
</dbReference>
<dbReference type="Gene3D" id="1.25.40.20">
    <property type="entry name" value="Ankyrin repeat-containing domain"/>
    <property type="match status" value="3"/>
</dbReference>
<reference evidence="4" key="1">
    <citation type="journal article" date="2023" name="Mol. Phylogenet. Evol.">
        <title>Genome-scale phylogeny and comparative genomics of the fungal order Sordariales.</title>
        <authorList>
            <person name="Hensen N."/>
            <person name="Bonometti L."/>
            <person name="Westerberg I."/>
            <person name="Brannstrom I.O."/>
            <person name="Guillou S."/>
            <person name="Cros-Aarteil S."/>
            <person name="Calhoun S."/>
            <person name="Haridas S."/>
            <person name="Kuo A."/>
            <person name="Mondo S."/>
            <person name="Pangilinan J."/>
            <person name="Riley R."/>
            <person name="LaButti K."/>
            <person name="Andreopoulos B."/>
            <person name="Lipzen A."/>
            <person name="Chen C."/>
            <person name="Yan M."/>
            <person name="Daum C."/>
            <person name="Ng V."/>
            <person name="Clum A."/>
            <person name="Steindorff A."/>
            <person name="Ohm R.A."/>
            <person name="Martin F."/>
            <person name="Silar P."/>
            <person name="Natvig D.O."/>
            <person name="Lalanne C."/>
            <person name="Gautier V."/>
            <person name="Ament-Velasquez S.L."/>
            <person name="Kruys A."/>
            <person name="Hutchinson M.I."/>
            <person name="Powell A.J."/>
            <person name="Barry K."/>
            <person name="Miller A.N."/>
            <person name="Grigoriev I.V."/>
            <person name="Debuchy R."/>
            <person name="Gladieux P."/>
            <person name="Hiltunen Thoren M."/>
            <person name="Johannesson H."/>
        </authorList>
    </citation>
    <scope>NUCLEOTIDE SEQUENCE</scope>
    <source>
        <strain evidence="4">CBS 359.72</strain>
    </source>
</reference>
<dbReference type="GO" id="GO:0032259">
    <property type="term" value="P:methylation"/>
    <property type="evidence" value="ECO:0007669"/>
    <property type="project" value="UniProtKB-KW"/>
</dbReference>
<keyword evidence="1" id="KW-0677">Repeat</keyword>
<name>A0AAN7CMW6_9PEZI</name>
<dbReference type="AlphaFoldDB" id="A0AAN7CMW6"/>
<dbReference type="InterPro" id="IPR036770">
    <property type="entry name" value="Ankyrin_rpt-contain_sf"/>
</dbReference>
<feature type="repeat" description="ANK" evidence="3">
    <location>
        <begin position="1"/>
        <end position="42"/>
    </location>
</feature>
<dbReference type="SMART" id="SM00248">
    <property type="entry name" value="ANK"/>
    <property type="match status" value="9"/>
</dbReference>
<feature type="repeat" description="ANK" evidence="3">
    <location>
        <begin position="142"/>
        <end position="174"/>
    </location>
</feature>
<evidence type="ECO:0000256" key="2">
    <source>
        <dbReference type="ARBA" id="ARBA00023043"/>
    </source>
</evidence>
<accession>A0AAN7CMW6</accession>
<keyword evidence="4" id="KW-0808">Transferase</keyword>
<evidence type="ECO:0000313" key="5">
    <source>
        <dbReference type="Proteomes" id="UP001303647"/>
    </source>
</evidence>
<feature type="repeat" description="ANK" evidence="3">
    <location>
        <begin position="109"/>
        <end position="141"/>
    </location>
</feature>
<keyword evidence="2 3" id="KW-0040">ANK repeat</keyword>
<evidence type="ECO:0000313" key="4">
    <source>
        <dbReference type="EMBL" id="KAK4243683.1"/>
    </source>
</evidence>
<keyword evidence="5" id="KW-1185">Reference proteome</keyword>
<protein>
    <submittedName>
        <fullName evidence="4">DNA methylase, N-6 adenine-specific, conserved site</fullName>
    </submittedName>
</protein>
<dbReference type="Proteomes" id="UP001303647">
    <property type="component" value="Unassembled WGS sequence"/>
</dbReference>
<dbReference type="GO" id="GO:0008168">
    <property type="term" value="F:methyltransferase activity"/>
    <property type="evidence" value="ECO:0007669"/>
    <property type="project" value="UniProtKB-KW"/>
</dbReference>
<feature type="repeat" description="ANK" evidence="3">
    <location>
        <begin position="76"/>
        <end position="108"/>
    </location>
</feature>
<reference evidence="4" key="2">
    <citation type="submission" date="2023-05" db="EMBL/GenBank/DDBJ databases">
        <authorList>
            <consortium name="Lawrence Berkeley National Laboratory"/>
            <person name="Steindorff A."/>
            <person name="Hensen N."/>
            <person name="Bonometti L."/>
            <person name="Westerberg I."/>
            <person name="Brannstrom I.O."/>
            <person name="Guillou S."/>
            <person name="Cros-Aarteil S."/>
            <person name="Calhoun S."/>
            <person name="Haridas S."/>
            <person name="Kuo A."/>
            <person name="Mondo S."/>
            <person name="Pangilinan J."/>
            <person name="Riley R."/>
            <person name="Labutti K."/>
            <person name="Andreopoulos B."/>
            <person name="Lipzen A."/>
            <person name="Chen C."/>
            <person name="Yanf M."/>
            <person name="Daum C."/>
            <person name="Ng V."/>
            <person name="Clum A."/>
            <person name="Ohm R."/>
            <person name="Martin F."/>
            <person name="Silar P."/>
            <person name="Natvig D."/>
            <person name="Lalanne C."/>
            <person name="Gautier V."/>
            <person name="Ament-Velasquez S.L."/>
            <person name="Kruys A."/>
            <person name="Hutchinson M.I."/>
            <person name="Powell A.J."/>
            <person name="Barry K."/>
            <person name="Miller A.N."/>
            <person name="Grigoriev I.V."/>
            <person name="Debuchy R."/>
            <person name="Gladieux P."/>
            <person name="Thoren M.H."/>
            <person name="Johannesson H."/>
        </authorList>
    </citation>
    <scope>NUCLEOTIDE SEQUENCE</scope>
    <source>
        <strain evidence="4">CBS 359.72</strain>
    </source>
</reference>
<dbReference type="InterPro" id="IPR051165">
    <property type="entry name" value="Multifunctional_ANK_Repeat"/>
</dbReference>
<feature type="repeat" description="ANK" evidence="3">
    <location>
        <begin position="43"/>
        <end position="75"/>
    </location>
</feature>
<dbReference type="EMBL" id="MU857790">
    <property type="protein sequence ID" value="KAK4243683.1"/>
    <property type="molecule type" value="Genomic_DNA"/>
</dbReference>
<dbReference type="PROSITE" id="PS50297">
    <property type="entry name" value="ANK_REP_REGION"/>
    <property type="match status" value="7"/>
</dbReference>
<dbReference type="Pfam" id="PF12796">
    <property type="entry name" value="Ank_2"/>
    <property type="match status" value="4"/>
</dbReference>
<evidence type="ECO:0000256" key="1">
    <source>
        <dbReference type="ARBA" id="ARBA00022737"/>
    </source>
</evidence>
<comment type="caution">
    <text evidence="4">The sequence shown here is derived from an EMBL/GenBank/DDBJ whole genome shotgun (WGS) entry which is preliminary data.</text>
</comment>